<evidence type="ECO:0000313" key="6">
    <source>
        <dbReference type="EMBL" id="MDR7341188.1"/>
    </source>
</evidence>
<keyword evidence="3" id="KW-0804">Transcription</keyword>
<name>A0A9X3ST46_9ACTN</name>
<organism evidence="5 7">
    <name type="scientific">Glycomyces lechevalierae</name>
    <dbReference type="NCBI Taxonomy" id="256034"/>
    <lineage>
        <taxon>Bacteria</taxon>
        <taxon>Bacillati</taxon>
        <taxon>Actinomycetota</taxon>
        <taxon>Actinomycetes</taxon>
        <taxon>Glycomycetales</taxon>
        <taxon>Glycomycetaceae</taxon>
        <taxon>Glycomyces</taxon>
    </lineage>
</organism>
<evidence type="ECO:0000313" key="7">
    <source>
        <dbReference type="Proteomes" id="UP001145799"/>
    </source>
</evidence>
<evidence type="ECO:0000256" key="2">
    <source>
        <dbReference type="ARBA" id="ARBA00023125"/>
    </source>
</evidence>
<evidence type="ECO:0000256" key="1">
    <source>
        <dbReference type="ARBA" id="ARBA00023015"/>
    </source>
</evidence>
<proteinExistence type="predicted"/>
<dbReference type="PANTHER" id="PTHR33154">
    <property type="entry name" value="TRANSCRIPTIONAL REGULATOR, ARSR FAMILY"/>
    <property type="match status" value="1"/>
</dbReference>
<keyword evidence="1" id="KW-0805">Transcription regulation</keyword>
<dbReference type="GO" id="GO:0003700">
    <property type="term" value="F:DNA-binding transcription factor activity"/>
    <property type="evidence" value="ECO:0007669"/>
    <property type="project" value="InterPro"/>
</dbReference>
<evidence type="ECO:0000256" key="3">
    <source>
        <dbReference type="ARBA" id="ARBA00023163"/>
    </source>
</evidence>
<dbReference type="Pfam" id="PF01022">
    <property type="entry name" value="HTH_5"/>
    <property type="match status" value="1"/>
</dbReference>
<dbReference type="PROSITE" id="PS50987">
    <property type="entry name" value="HTH_ARSR_2"/>
    <property type="match status" value="1"/>
</dbReference>
<reference evidence="6 8" key="2">
    <citation type="submission" date="2023-07" db="EMBL/GenBank/DDBJ databases">
        <title>Sequencing the genomes of 1000 actinobacteria strains.</title>
        <authorList>
            <person name="Klenk H.-P."/>
        </authorList>
    </citation>
    <scope>NUCLEOTIDE SEQUENCE [LARGE SCALE GENOMIC DNA]</scope>
    <source>
        <strain evidence="6 8">DSM 44724</strain>
    </source>
</reference>
<comment type="caution">
    <text evidence="5">The sequence shown here is derived from an EMBL/GenBank/DDBJ whole genome shotgun (WGS) entry which is preliminary data.</text>
</comment>
<dbReference type="Proteomes" id="UP001183604">
    <property type="component" value="Unassembled WGS sequence"/>
</dbReference>
<dbReference type="RefSeq" id="WP_270120093.1">
    <property type="nucleotide sequence ID" value="NZ_BAAAOM010000001.1"/>
</dbReference>
<dbReference type="InterPro" id="IPR001845">
    <property type="entry name" value="HTH_ArsR_DNA-bd_dom"/>
</dbReference>
<dbReference type="InterPro" id="IPR051081">
    <property type="entry name" value="HTH_MetalResp_TranReg"/>
</dbReference>
<feature type="domain" description="HTH arsR-type" evidence="4">
    <location>
        <begin position="26"/>
        <end position="123"/>
    </location>
</feature>
<evidence type="ECO:0000259" key="4">
    <source>
        <dbReference type="PROSITE" id="PS50987"/>
    </source>
</evidence>
<dbReference type="InterPro" id="IPR036390">
    <property type="entry name" value="WH_DNA-bd_sf"/>
</dbReference>
<accession>A0A9X3ST46</accession>
<evidence type="ECO:0000313" key="5">
    <source>
        <dbReference type="EMBL" id="MDA1383820.1"/>
    </source>
</evidence>
<dbReference type="AlphaFoldDB" id="A0A9X3ST46"/>
<gene>
    <name evidence="6" type="ORF">J2S69_004907</name>
    <name evidence="5" type="ORF">O2L01_02390</name>
</gene>
<dbReference type="GO" id="GO:0003677">
    <property type="term" value="F:DNA binding"/>
    <property type="evidence" value="ECO:0007669"/>
    <property type="project" value="UniProtKB-KW"/>
</dbReference>
<dbReference type="SUPFAM" id="SSF46785">
    <property type="entry name" value="Winged helix' DNA-binding domain"/>
    <property type="match status" value="1"/>
</dbReference>
<sequence>MSKQRLPLLETADPDDCRVPLVAEPLDADQAERLAPSFKALGDPVRLRLLSLIASHAGGEVCVCDLTDAFDLKAPTISHHLKVLKDTGLVTAERRGTWVYYRAERAALDLLSGLLAVPAEAAA</sequence>
<dbReference type="Proteomes" id="UP001145799">
    <property type="component" value="Unassembled WGS sequence"/>
</dbReference>
<dbReference type="NCBIfam" id="NF033788">
    <property type="entry name" value="HTH_metalloreg"/>
    <property type="match status" value="1"/>
</dbReference>
<dbReference type="InterPro" id="IPR036388">
    <property type="entry name" value="WH-like_DNA-bd_sf"/>
</dbReference>
<dbReference type="CDD" id="cd00090">
    <property type="entry name" value="HTH_ARSR"/>
    <property type="match status" value="1"/>
</dbReference>
<protein>
    <submittedName>
        <fullName evidence="6">ArsR family transcriptional regulator</fullName>
    </submittedName>
    <submittedName>
        <fullName evidence="5">Metalloregulator ArsR/SmtB family transcription factor</fullName>
    </submittedName>
</protein>
<dbReference type="InterPro" id="IPR011991">
    <property type="entry name" value="ArsR-like_HTH"/>
</dbReference>
<dbReference type="Gene3D" id="1.10.10.10">
    <property type="entry name" value="Winged helix-like DNA-binding domain superfamily/Winged helix DNA-binding domain"/>
    <property type="match status" value="1"/>
</dbReference>
<dbReference type="PRINTS" id="PR00778">
    <property type="entry name" value="HTHARSR"/>
</dbReference>
<keyword evidence="2" id="KW-0238">DNA-binding</keyword>
<dbReference type="PANTHER" id="PTHR33154:SF18">
    <property type="entry name" value="ARSENICAL RESISTANCE OPERON REPRESSOR"/>
    <property type="match status" value="1"/>
</dbReference>
<dbReference type="EMBL" id="JAPZVQ010000001">
    <property type="protein sequence ID" value="MDA1383820.1"/>
    <property type="molecule type" value="Genomic_DNA"/>
</dbReference>
<keyword evidence="8" id="KW-1185">Reference proteome</keyword>
<reference evidence="5" key="1">
    <citation type="submission" date="2022-12" db="EMBL/GenBank/DDBJ databases">
        <title>Gycomyces niveus sp.nov., a novel actinomycete isolated from soil in Shouguang.</title>
        <authorList>
            <person name="Yang X."/>
        </authorList>
    </citation>
    <scope>NUCLEOTIDE SEQUENCE</scope>
    <source>
        <strain evidence="5">DSM 44724</strain>
    </source>
</reference>
<dbReference type="EMBL" id="JAVDYD010000001">
    <property type="protein sequence ID" value="MDR7341188.1"/>
    <property type="molecule type" value="Genomic_DNA"/>
</dbReference>
<evidence type="ECO:0000313" key="8">
    <source>
        <dbReference type="Proteomes" id="UP001183604"/>
    </source>
</evidence>
<dbReference type="SMART" id="SM00418">
    <property type="entry name" value="HTH_ARSR"/>
    <property type="match status" value="1"/>
</dbReference>